<feature type="signal peptide" evidence="1">
    <location>
        <begin position="1"/>
        <end position="24"/>
    </location>
</feature>
<dbReference type="InterPro" id="IPR003961">
    <property type="entry name" value="FN3_dom"/>
</dbReference>
<feature type="domain" description="Fibronectin type-III" evidence="2">
    <location>
        <begin position="429"/>
        <end position="520"/>
    </location>
</feature>
<keyword evidence="4" id="KW-1185">Reference proteome</keyword>
<feature type="domain" description="Fibronectin type-III" evidence="2">
    <location>
        <begin position="816"/>
        <end position="910"/>
    </location>
</feature>
<name>A0ABY4LB59_9BACT</name>
<dbReference type="SUPFAM" id="SSF49265">
    <property type="entry name" value="Fibronectin type III"/>
    <property type="match status" value="3"/>
</dbReference>
<gene>
    <name evidence="3" type="ORF">M1B72_13430</name>
</gene>
<dbReference type="PROSITE" id="PS50853">
    <property type="entry name" value="FN3"/>
    <property type="match status" value="3"/>
</dbReference>
<dbReference type="Gene3D" id="2.60.40.10">
    <property type="entry name" value="Immunoglobulins"/>
    <property type="match status" value="6"/>
</dbReference>
<accession>A0ABY4LB59</accession>
<feature type="domain" description="Fibronectin type-III" evidence="2">
    <location>
        <begin position="622"/>
        <end position="716"/>
    </location>
</feature>
<reference evidence="3" key="1">
    <citation type="submission" date="2022-04" db="EMBL/GenBank/DDBJ databases">
        <authorList>
            <person name="Liu G."/>
        </authorList>
    </citation>
    <scope>NUCLEOTIDE SEQUENCE</scope>
    <source>
        <strain evidence="3">RG22</strain>
    </source>
</reference>
<dbReference type="RefSeq" id="WP_248646328.1">
    <property type="nucleotide sequence ID" value="NZ_CP096574.1"/>
</dbReference>
<dbReference type="InterPro" id="IPR013783">
    <property type="entry name" value="Ig-like_fold"/>
</dbReference>
<keyword evidence="1" id="KW-0732">Signal</keyword>
<dbReference type="InterPro" id="IPR036116">
    <property type="entry name" value="FN3_sf"/>
</dbReference>
<evidence type="ECO:0000256" key="1">
    <source>
        <dbReference type="SAM" id="SignalP"/>
    </source>
</evidence>
<feature type="chain" id="PRO_5046721659" description="Fibronectin type-III domain-containing protein" evidence="1">
    <location>
        <begin position="25"/>
        <end position="1103"/>
    </location>
</feature>
<dbReference type="SMART" id="SM00060">
    <property type="entry name" value="FN3"/>
    <property type="match status" value="6"/>
</dbReference>
<dbReference type="EMBL" id="CP096574">
    <property type="protein sequence ID" value="UPU34451.1"/>
    <property type="molecule type" value="Genomic_DNA"/>
</dbReference>
<evidence type="ECO:0000259" key="2">
    <source>
        <dbReference type="PROSITE" id="PS50853"/>
    </source>
</evidence>
<evidence type="ECO:0000313" key="3">
    <source>
        <dbReference type="EMBL" id="UPU34451.1"/>
    </source>
</evidence>
<protein>
    <recommendedName>
        <fullName evidence="2">Fibronectin type-III domain-containing protein</fullName>
    </recommendedName>
</protein>
<sequence length="1103" mass="114218">MTLGRAVALLLLGATLVTESSALGAVSAASVAGTYSFVNQESGFVVGDRYSRVFGSTGTISFDGTGTCTFSYSGTGYEVASEGPGAVTVAGSHLSKTATTCSYTVSPTGILDVSADTDTFSFFLSPDSNMFTTGAAAARSDVGGPAGLSAKQMVAVKNGSSLTNASLAGTYRFVGQDFGLRQAAPGTVSDLLREVAGSLTFDGNGGCSISSEGKEFVHGDSFAANTITSPPASCSYSVAATGLVTLTTTTGTSALLMTPDGGTLIGGGAETVNQDYLSRKLVAVKAPADMSGTSLKGSYNFSYQEARFYAPSVGDGSGTSGLDKGISGGNGQIEFDGDGMCYFTYGGQGLGNSLWEELPVNDPILCSYVVSPDGQVDVAPLIGDGFSFWLENGARRGTGGTPLGYNAAVGDIYKVRQIVLVQPTPIAAAPQSITVPAADADGSYLVTWSASATNGAAYILQEATDAHFTQNVQEYQATDPSLLLTGKTAGRYYYYRVKASLTGYADSEWTNSATGCAVPGTPVPSVGSLNVPAQSSDGNFTVTWSASAVNGATYVLQEATDPTFSGSLREAYQGTATGTTITGALVGTTFYYRIKAFAPAYQDSSWQTSETGCKVGPNPAAAPADITVPAVGPDGTFQVSWSASATQGATYLLQEATDANFATGLREAYRGSATSTAITGGVVDSTYYYRVKTVASGYEDSAWQASATGCKVTALVPVAAPLTITVPVGDLDGSYTVSWGASATKGVTYLLQEAADAAFTQMVQEYQVATLGKLVTGKQLGNRYFYRVKAVREGYADSTWKTAAAPCAVPGTTLAPLASLTVPTVDADGSYTVRWSSPVTGGVTYVLQQATNATFTDGVTEAYRGSETSASISGGVTGTTYFYRVRAVKSGYKDSAWKTQAVGCKVIGMGVAAAVPLTLAVPTADIDGIYAVYWGASATKGVTYLLQEATDAAFTQSVQEYAVSGLRQAITGRSQDTVYYYRVKAVHPEYADSAWKTAAAACAVPGALLPALTMLTASATQQDGSYQLSWNSSSKAGVTYVLQEANNSTFTMGVREAYRGEAVTAPINGRSPGVSYYYRVKVVKTGYKDSTWKMMTGFKKLPL</sequence>
<organism evidence="3 4">
    <name type="scientific">Geomonas paludis</name>
    <dbReference type="NCBI Taxonomy" id="2740185"/>
    <lineage>
        <taxon>Bacteria</taxon>
        <taxon>Pseudomonadati</taxon>
        <taxon>Thermodesulfobacteriota</taxon>
        <taxon>Desulfuromonadia</taxon>
        <taxon>Geobacterales</taxon>
        <taxon>Geobacteraceae</taxon>
        <taxon>Geomonas</taxon>
    </lineage>
</organism>
<dbReference type="Proteomes" id="UP000831485">
    <property type="component" value="Chromosome"/>
</dbReference>
<evidence type="ECO:0000313" key="4">
    <source>
        <dbReference type="Proteomes" id="UP000831485"/>
    </source>
</evidence>
<proteinExistence type="predicted"/>